<dbReference type="SUPFAM" id="SSF54373">
    <property type="entry name" value="FAD-linked reductases, C-terminal domain"/>
    <property type="match status" value="1"/>
</dbReference>
<dbReference type="PANTHER" id="PTHR11552:SF147">
    <property type="entry name" value="CHOLINE DEHYDROGENASE, MITOCHONDRIAL"/>
    <property type="match status" value="1"/>
</dbReference>
<dbReference type="SUPFAM" id="SSF51905">
    <property type="entry name" value="FAD/NAD(P)-binding domain"/>
    <property type="match status" value="1"/>
</dbReference>
<keyword evidence="6" id="KW-1185">Reference proteome</keyword>
<evidence type="ECO:0000256" key="2">
    <source>
        <dbReference type="ARBA" id="ARBA00010790"/>
    </source>
</evidence>
<dbReference type="Gene3D" id="3.50.50.60">
    <property type="entry name" value="FAD/NAD(P)-binding domain"/>
    <property type="match status" value="1"/>
</dbReference>
<gene>
    <name evidence="5" type="ORF">BDQ12DRAFT_726320</name>
</gene>
<dbReference type="Gene3D" id="3.30.560.10">
    <property type="entry name" value="Glucose Oxidase, domain 3"/>
    <property type="match status" value="1"/>
</dbReference>
<evidence type="ECO:0000313" key="6">
    <source>
        <dbReference type="Proteomes" id="UP000308652"/>
    </source>
</evidence>
<evidence type="ECO:0000259" key="4">
    <source>
        <dbReference type="Pfam" id="PF05199"/>
    </source>
</evidence>
<organism evidence="5 6">
    <name type="scientific">Crucibulum laeve</name>
    <dbReference type="NCBI Taxonomy" id="68775"/>
    <lineage>
        <taxon>Eukaryota</taxon>
        <taxon>Fungi</taxon>
        <taxon>Dikarya</taxon>
        <taxon>Basidiomycota</taxon>
        <taxon>Agaricomycotina</taxon>
        <taxon>Agaricomycetes</taxon>
        <taxon>Agaricomycetidae</taxon>
        <taxon>Agaricales</taxon>
        <taxon>Agaricineae</taxon>
        <taxon>Nidulariaceae</taxon>
        <taxon>Crucibulum</taxon>
    </lineage>
</organism>
<protein>
    <submittedName>
        <fullName evidence="5">Aryl-alcohol oxidase</fullName>
    </submittedName>
</protein>
<evidence type="ECO:0000256" key="1">
    <source>
        <dbReference type="ARBA" id="ARBA00001974"/>
    </source>
</evidence>
<comment type="cofactor">
    <cofactor evidence="1">
        <name>FAD</name>
        <dbReference type="ChEBI" id="CHEBI:57692"/>
    </cofactor>
</comment>
<feature type="domain" description="Glucose-methanol-choline oxidoreductase C-terminal" evidence="4">
    <location>
        <begin position="49"/>
        <end position="184"/>
    </location>
</feature>
<accession>A0A5C3LQK5</accession>
<dbReference type="InterPro" id="IPR036188">
    <property type="entry name" value="FAD/NAD-bd_sf"/>
</dbReference>
<dbReference type="InterPro" id="IPR012132">
    <property type="entry name" value="GMC_OxRdtase"/>
</dbReference>
<dbReference type="PANTHER" id="PTHR11552">
    <property type="entry name" value="GLUCOSE-METHANOL-CHOLINE GMC OXIDOREDUCTASE"/>
    <property type="match status" value="1"/>
</dbReference>
<sequence length="193" mass="20457">MKLLLYSWRWRKAAGPKAAHWEIFSSVNPGVALPAQGSFVSVLSVFISPTSRGSVQITTSDPFNAPTINPNFLSTTFDTFALREAVKAVKRFMPASAWANRVIAPWGALGTAATDAQVEAYARASAEAIFHPVGTPSMSPFGAACGVVDPDLKVKGVSNLRIVDASDLPFAPDAHTQGPVYLVAERAATLIVS</sequence>
<dbReference type="OrthoDB" id="269227at2759"/>
<name>A0A5C3LQK5_9AGAR</name>
<evidence type="ECO:0000313" key="5">
    <source>
        <dbReference type="EMBL" id="TFK35012.1"/>
    </source>
</evidence>
<evidence type="ECO:0000256" key="3">
    <source>
        <dbReference type="ARBA" id="ARBA00011245"/>
    </source>
</evidence>
<dbReference type="STRING" id="68775.A0A5C3LQK5"/>
<dbReference type="InterPro" id="IPR007867">
    <property type="entry name" value="GMC_OxRtase_C"/>
</dbReference>
<dbReference type="AlphaFoldDB" id="A0A5C3LQK5"/>
<proteinExistence type="inferred from homology"/>
<dbReference type="Pfam" id="PF05199">
    <property type="entry name" value="GMC_oxred_C"/>
    <property type="match status" value="1"/>
</dbReference>
<dbReference type="GO" id="GO:0050660">
    <property type="term" value="F:flavin adenine dinucleotide binding"/>
    <property type="evidence" value="ECO:0007669"/>
    <property type="project" value="InterPro"/>
</dbReference>
<dbReference type="Proteomes" id="UP000308652">
    <property type="component" value="Unassembled WGS sequence"/>
</dbReference>
<dbReference type="GO" id="GO:0016614">
    <property type="term" value="F:oxidoreductase activity, acting on CH-OH group of donors"/>
    <property type="evidence" value="ECO:0007669"/>
    <property type="project" value="InterPro"/>
</dbReference>
<reference evidence="5 6" key="1">
    <citation type="journal article" date="2019" name="Nat. Ecol. Evol.">
        <title>Megaphylogeny resolves global patterns of mushroom evolution.</title>
        <authorList>
            <person name="Varga T."/>
            <person name="Krizsan K."/>
            <person name="Foldi C."/>
            <person name="Dima B."/>
            <person name="Sanchez-Garcia M."/>
            <person name="Sanchez-Ramirez S."/>
            <person name="Szollosi G.J."/>
            <person name="Szarkandi J.G."/>
            <person name="Papp V."/>
            <person name="Albert L."/>
            <person name="Andreopoulos W."/>
            <person name="Angelini C."/>
            <person name="Antonin V."/>
            <person name="Barry K.W."/>
            <person name="Bougher N.L."/>
            <person name="Buchanan P."/>
            <person name="Buyck B."/>
            <person name="Bense V."/>
            <person name="Catcheside P."/>
            <person name="Chovatia M."/>
            <person name="Cooper J."/>
            <person name="Damon W."/>
            <person name="Desjardin D."/>
            <person name="Finy P."/>
            <person name="Geml J."/>
            <person name="Haridas S."/>
            <person name="Hughes K."/>
            <person name="Justo A."/>
            <person name="Karasinski D."/>
            <person name="Kautmanova I."/>
            <person name="Kiss B."/>
            <person name="Kocsube S."/>
            <person name="Kotiranta H."/>
            <person name="LaButti K.M."/>
            <person name="Lechner B.E."/>
            <person name="Liimatainen K."/>
            <person name="Lipzen A."/>
            <person name="Lukacs Z."/>
            <person name="Mihaltcheva S."/>
            <person name="Morgado L.N."/>
            <person name="Niskanen T."/>
            <person name="Noordeloos M.E."/>
            <person name="Ohm R.A."/>
            <person name="Ortiz-Santana B."/>
            <person name="Ovrebo C."/>
            <person name="Racz N."/>
            <person name="Riley R."/>
            <person name="Savchenko A."/>
            <person name="Shiryaev A."/>
            <person name="Soop K."/>
            <person name="Spirin V."/>
            <person name="Szebenyi C."/>
            <person name="Tomsovsky M."/>
            <person name="Tulloss R.E."/>
            <person name="Uehling J."/>
            <person name="Grigoriev I.V."/>
            <person name="Vagvolgyi C."/>
            <person name="Papp T."/>
            <person name="Martin F.M."/>
            <person name="Miettinen O."/>
            <person name="Hibbett D.S."/>
            <person name="Nagy L.G."/>
        </authorList>
    </citation>
    <scope>NUCLEOTIDE SEQUENCE [LARGE SCALE GENOMIC DNA]</scope>
    <source>
        <strain evidence="5 6">CBS 166.37</strain>
    </source>
</reference>
<dbReference type="EMBL" id="ML213625">
    <property type="protein sequence ID" value="TFK35012.1"/>
    <property type="molecule type" value="Genomic_DNA"/>
</dbReference>
<comment type="subunit">
    <text evidence="3">Monomer.</text>
</comment>
<comment type="similarity">
    <text evidence="2">Belongs to the GMC oxidoreductase family.</text>
</comment>